<proteinExistence type="predicted"/>
<organism evidence="1 2">
    <name type="scientific">Vespula pensylvanica</name>
    <name type="common">Western yellow jacket</name>
    <name type="synonym">Wasp</name>
    <dbReference type="NCBI Taxonomy" id="30213"/>
    <lineage>
        <taxon>Eukaryota</taxon>
        <taxon>Metazoa</taxon>
        <taxon>Ecdysozoa</taxon>
        <taxon>Arthropoda</taxon>
        <taxon>Hexapoda</taxon>
        <taxon>Insecta</taxon>
        <taxon>Pterygota</taxon>
        <taxon>Neoptera</taxon>
        <taxon>Endopterygota</taxon>
        <taxon>Hymenoptera</taxon>
        <taxon>Apocrita</taxon>
        <taxon>Aculeata</taxon>
        <taxon>Vespoidea</taxon>
        <taxon>Vespidae</taxon>
        <taxon>Vespinae</taxon>
        <taxon>Vespula</taxon>
    </lineage>
</organism>
<sequence>MYGSKFGIDLDDDCSCEEIIVSKPPQSYCCRDRKKEKDMSYQKSIDKFDPCVCPEGDIQYVKSIKREIVKPSSALKDNCMVDMDNSKKKRNKNRTTTKKRSKTHRTKEIYDADCSIIYTNKFEDDEQYLCSFEARRTQEDIEWTGSDISISTFPIIEEQNKCPGICSAEKNFEREDIRLKDPFADIPSIPPCNLPELVERKPEPEVLATVLLLSEKDDLREVKPNVIFDKLFLDSTSRQNFTTDMVQKVNNKTTNTDDRALDDIQTEKFGEEPMVVDLIGYGSLPQNSKDNTQEKWTKEDILKYMMKAEVTPYRNYVRLNGSVKPSWFPGYAFVSPLIPNCIRITSDPGEGLLEAWRLCRPRHFDEFSKSFLNTA</sequence>
<gene>
    <name evidence="1" type="ORF">H0235_000320</name>
</gene>
<accession>A0A834UG46</accession>
<protein>
    <submittedName>
        <fullName evidence="1">Uncharacterized protein</fullName>
    </submittedName>
</protein>
<dbReference type="EMBL" id="JACSDY010000001">
    <property type="protein sequence ID" value="KAF7437929.1"/>
    <property type="molecule type" value="Genomic_DNA"/>
</dbReference>
<name>A0A834UG46_VESPE</name>
<reference evidence="1" key="1">
    <citation type="journal article" date="2020" name="G3 (Bethesda)">
        <title>High-Quality Assemblies for Three Invasive Social Wasps from the &lt;i&gt;Vespula&lt;/i&gt; Genus.</title>
        <authorList>
            <person name="Harrop T.W.R."/>
            <person name="Guhlin J."/>
            <person name="McLaughlin G.M."/>
            <person name="Permina E."/>
            <person name="Stockwell P."/>
            <person name="Gilligan J."/>
            <person name="Le Lec M.F."/>
            <person name="Gruber M.A.M."/>
            <person name="Quinn O."/>
            <person name="Lovegrove M."/>
            <person name="Duncan E.J."/>
            <person name="Remnant E.J."/>
            <person name="Van Eeckhoven J."/>
            <person name="Graham B."/>
            <person name="Knapp R.A."/>
            <person name="Langford K.W."/>
            <person name="Kronenberg Z."/>
            <person name="Press M.O."/>
            <person name="Eacker S.M."/>
            <person name="Wilson-Rankin E.E."/>
            <person name="Purcell J."/>
            <person name="Lester P.J."/>
            <person name="Dearden P.K."/>
        </authorList>
    </citation>
    <scope>NUCLEOTIDE SEQUENCE</scope>
    <source>
        <strain evidence="1">Volc-1</strain>
    </source>
</reference>
<keyword evidence="2" id="KW-1185">Reference proteome</keyword>
<evidence type="ECO:0000313" key="2">
    <source>
        <dbReference type="Proteomes" id="UP000600918"/>
    </source>
</evidence>
<dbReference type="Proteomes" id="UP000600918">
    <property type="component" value="Unassembled WGS sequence"/>
</dbReference>
<dbReference type="AlphaFoldDB" id="A0A834UG46"/>
<evidence type="ECO:0000313" key="1">
    <source>
        <dbReference type="EMBL" id="KAF7437929.1"/>
    </source>
</evidence>
<comment type="caution">
    <text evidence="1">The sequence shown here is derived from an EMBL/GenBank/DDBJ whole genome shotgun (WGS) entry which is preliminary data.</text>
</comment>